<gene>
    <name evidence="1" type="ORF">DERP_007861</name>
</gene>
<reference evidence="1 2" key="2">
    <citation type="journal article" date="2022" name="Mol. Biol. Evol.">
        <title>Comparative Genomics Reveals Insights into the Divergent Evolution of Astigmatic Mites and Household Pest Adaptations.</title>
        <authorList>
            <person name="Xiong Q."/>
            <person name="Wan A.T."/>
            <person name="Liu X."/>
            <person name="Fung C.S."/>
            <person name="Xiao X."/>
            <person name="Malainual N."/>
            <person name="Hou J."/>
            <person name="Wang L."/>
            <person name="Wang M."/>
            <person name="Yang K.Y."/>
            <person name="Cui Y."/>
            <person name="Leung E.L."/>
            <person name="Nong W."/>
            <person name="Shin S.K."/>
            <person name="Au S.W."/>
            <person name="Jeong K.Y."/>
            <person name="Chew F.T."/>
            <person name="Hui J.H."/>
            <person name="Leung T.F."/>
            <person name="Tungtrongchitr A."/>
            <person name="Zhong N."/>
            <person name="Liu Z."/>
            <person name="Tsui S.K."/>
        </authorList>
    </citation>
    <scope>NUCLEOTIDE SEQUENCE [LARGE SCALE GENOMIC DNA]</scope>
    <source>
        <strain evidence="1">Derp</strain>
    </source>
</reference>
<reference evidence="1 2" key="1">
    <citation type="journal article" date="2018" name="J. Allergy Clin. Immunol.">
        <title>High-quality assembly of Dermatophagoides pteronyssinus genome and transcriptome reveals a wide range of novel allergens.</title>
        <authorList>
            <person name="Liu X.Y."/>
            <person name="Yang K.Y."/>
            <person name="Wang M.Q."/>
            <person name="Kwok J.S."/>
            <person name="Zeng X."/>
            <person name="Yang Z."/>
            <person name="Xiao X.J."/>
            <person name="Lau C.P."/>
            <person name="Li Y."/>
            <person name="Huang Z.M."/>
            <person name="Ba J.G."/>
            <person name="Yim A.K."/>
            <person name="Ouyang C.Y."/>
            <person name="Ngai S.M."/>
            <person name="Chan T.F."/>
            <person name="Leung E.L."/>
            <person name="Liu L."/>
            <person name="Liu Z.G."/>
            <person name="Tsui S.K."/>
        </authorList>
    </citation>
    <scope>NUCLEOTIDE SEQUENCE [LARGE SCALE GENOMIC DNA]</scope>
    <source>
        <strain evidence="1">Derp</strain>
    </source>
</reference>
<evidence type="ECO:0000313" key="2">
    <source>
        <dbReference type="Proteomes" id="UP000887458"/>
    </source>
</evidence>
<comment type="caution">
    <text evidence="1">The sequence shown here is derived from an EMBL/GenBank/DDBJ whole genome shotgun (WGS) entry which is preliminary data.</text>
</comment>
<sequence>MKHLKQPQQQPSNQSISYEIRINRKKVTPFPTTTTTTVVKNSRSPMDRTETTLTTLNNNANNNRDANRIPRMCDRFERVIGKNRQKFQQNIQCWTMDYHRINHDEIEQLLDNYRKISEKINQLKHCNRNVDVISAI</sequence>
<proteinExistence type="predicted"/>
<protein>
    <submittedName>
        <fullName evidence="1">Uncharacterized protein</fullName>
    </submittedName>
</protein>
<dbReference type="EMBL" id="NJHN03000121">
    <property type="protein sequence ID" value="KAH9413385.1"/>
    <property type="molecule type" value="Genomic_DNA"/>
</dbReference>
<keyword evidence="2" id="KW-1185">Reference proteome</keyword>
<evidence type="ECO:0000313" key="1">
    <source>
        <dbReference type="EMBL" id="KAH9413385.1"/>
    </source>
</evidence>
<dbReference type="Proteomes" id="UP000887458">
    <property type="component" value="Unassembled WGS sequence"/>
</dbReference>
<accession>A0ABQ8ITI9</accession>
<name>A0ABQ8ITI9_DERPT</name>
<organism evidence="1 2">
    <name type="scientific">Dermatophagoides pteronyssinus</name>
    <name type="common">European house dust mite</name>
    <dbReference type="NCBI Taxonomy" id="6956"/>
    <lineage>
        <taxon>Eukaryota</taxon>
        <taxon>Metazoa</taxon>
        <taxon>Ecdysozoa</taxon>
        <taxon>Arthropoda</taxon>
        <taxon>Chelicerata</taxon>
        <taxon>Arachnida</taxon>
        <taxon>Acari</taxon>
        <taxon>Acariformes</taxon>
        <taxon>Sarcoptiformes</taxon>
        <taxon>Astigmata</taxon>
        <taxon>Psoroptidia</taxon>
        <taxon>Analgoidea</taxon>
        <taxon>Pyroglyphidae</taxon>
        <taxon>Dermatophagoidinae</taxon>
        <taxon>Dermatophagoides</taxon>
    </lineage>
</organism>